<accession>A0A1J5PL86</accession>
<dbReference type="EMBL" id="MLJW01006871">
    <property type="protein sequence ID" value="OIQ66051.1"/>
    <property type="molecule type" value="Genomic_DNA"/>
</dbReference>
<evidence type="ECO:0008006" key="2">
    <source>
        <dbReference type="Google" id="ProtNLM"/>
    </source>
</evidence>
<reference evidence="1" key="1">
    <citation type="submission" date="2016-10" db="EMBL/GenBank/DDBJ databases">
        <title>Sequence of Gallionella enrichment culture.</title>
        <authorList>
            <person name="Poehlein A."/>
            <person name="Muehling M."/>
            <person name="Daniel R."/>
        </authorList>
    </citation>
    <scope>NUCLEOTIDE SEQUENCE</scope>
</reference>
<dbReference type="AlphaFoldDB" id="A0A1J5PL86"/>
<protein>
    <recommendedName>
        <fullName evidence="2">Tetratricopeptide repeat protein</fullName>
    </recommendedName>
</protein>
<evidence type="ECO:0000313" key="1">
    <source>
        <dbReference type="EMBL" id="OIQ66051.1"/>
    </source>
</evidence>
<name>A0A1J5PL86_9ZZZZ</name>
<proteinExistence type="predicted"/>
<sequence length="92" mass="10159">MFLEALTYDPTLFTAKNNLVLARGAQRKYDIPVIQMTQTEHSELLYTLALTAIKQGDVATGKGLLKEAIDTNPQYFEAAQRSLNALNANVSN</sequence>
<comment type="caution">
    <text evidence="1">The sequence shown here is derived from an EMBL/GenBank/DDBJ whole genome shotgun (WGS) entry which is preliminary data.</text>
</comment>
<organism evidence="1">
    <name type="scientific">mine drainage metagenome</name>
    <dbReference type="NCBI Taxonomy" id="410659"/>
    <lineage>
        <taxon>unclassified sequences</taxon>
        <taxon>metagenomes</taxon>
        <taxon>ecological metagenomes</taxon>
    </lineage>
</organism>
<gene>
    <name evidence="1" type="ORF">GALL_523860</name>
</gene>